<dbReference type="FunFam" id="1.10.10.10:FF:000131">
    <property type="entry name" value="la-related protein 1B isoform X2"/>
    <property type="match status" value="1"/>
</dbReference>
<dbReference type="PANTHER" id="PTHR22792">
    <property type="entry name" value="LUPUS LA PROTEIN-RELATED"/>
    <property type="match status" value="1"/>
</dbReference>
<reference evidence="6" key="1">
    <citation type="journal article" date="2002" name="Science">
        <title>The genome sequence of the malaria mosquito Anopheles gambiae.</title>
        <authorList>
            <person name="Holt R.A."/>
            <person name="Subramanian G.M."/>
            <person name="Halpern A."/>
            <person name="Sutton G.G."/>
            <person name="Charlab R."/>
            <person name="Nusskern D.R."/>
            <person name="Wincker P."/>
            <person name="Clark A.G."/>
            <person name="Ribeiro J.M."/>
            <person name="Wides R."/>
            <person name="Salzberg S.L."/>
            <person name="Loftus B."/>
            <person name="Yandell M."/>
            <person name="Majoros W.H."/>
            <person name="Rusch D.B."/>
            <person name="Lai Z."/>
            <person name="Kraft C.L."/>
            <person name="Abril J.F."/>
            <person name="Anthouard V."/>
            <person name="Arensburger P."/>
            <person name="Atkinson P.W."/>
            <person name="Baden H."/>
            <person name="de Berardinis V."/>
            <person name="Baldwin D."/>
            <person name="Benes V."/>
            <person name="Biedler J."/>
            <person name="Blass C."/>
            <person name="Bolanos R."/>
            <person name="Boscus D."/>
            <person name="Barnstead M."/>
            <person name="Cai S."/>
            <person name="Center A."/>
            <person name="Chaturverdi K."/>
            <person name="Christophides G.K."/>
            <person name="Chrystal M.A."/>
            <person name="Clamp M."/>
            <person name="Cravchik A."/>
            <person name="Curwen V."/>
            <person name="Dana A."/>
            <person name="Delcher A."/>
            <person name="Dew I."/>
            <person name="Evans C.A."/>
            <person name="Flanigan M."/>
            <person name="Grundschober-Freimoser A."/>
            <person name="Friedli L."/>
            <person name="Gu Z."/>
            <person name="Guan P."/>
            <person name="Guigo R."/>
            <person name="Hillenmeyer M.E."/>
            <person name="Hladun S.L."/>
            <person name="Hogan J.R."/>
            <person name="Hong Y.S."/>
            <person name="Hoover J."/>
            <person name="Jaillon O."/>
            <person name="Ke Z."/>
            <person name="Kodira C."/>
            <person name="Kokoza E."/>
            <person name="Koutsos A."/>
            <person name="Letunic I."/>
            <person name="Levitsky A."/>
            <person name="Liang Y."/>
            <person name="Lin J.J."/>
            <person name="Lobo N.F."/>
            <person name="Lopez J.R."/>
            <person name="Malek J.A."/>
            <person name="McIntosh T.C."/>
            <person name="Meister S."/>
            <person name="Miller J."/>
            <person name="Mobarry C."/>
            <person name="Mongin E."/>
            <person name="Murphy S.D."/>
            <person name="O'Brochta D.A."/>
            <person name="Pfannkoch C."/>
            <person name="Qi R."/>
            <person name="Regier M.A."/>
            <person name="Remington K."/>
            <person name="Shao H."/>
            <person name="Sharakhova M.V."/>
            <person name="Sitter C.D."/>
            <person name="Shetty J."/>
            <person name="Smith T.J."/>
            <person name="Strong R."/>
            <person name="Sun J."/>
            <person name="Thomasova D."/>
            <person name="Ton L.Q."/>
            <person name="Topalis P."/>
            <person name="Tu Z."/>
            <person name="Unger M.F."/>
            <person name="Walenz B."/>
            <person name="Wang A."/>
            <person name="Wang J."/>
            <person name="Wang M."/>
            <person name="Wang X."/>
            <person name="Woodford K.J."/>
            <person name="Wortman J.R."/>
            <person name="Wu M."/>
            <person name="Yao A."/>
            <person name="Zdobnov E.M."/>
            <person name="Zhang H."/>
            <person name="Zhao Q."/>
            <person name="Zhao S."/>
            <person name="Zhu S.C."/>
            <person name="Zhimulev I."/>
            <person name="Coluzzi M."/>
            <person name="della Torre A."/>
            <person name="Roth C.W."/>
            <person name="Louis C."/>
            <person name="Kalush F."/>
            <person name="Mural R.J."/>
            <person name="Myers E.W."/>
            <person name="Adams M.D."/>
            <person name="Smith H.O."/>
            <person name="Broder S."/>
            <person name="Gardner M.J."/>
            <person name="Fraser C.M."/>
            <person name="Birney E."/>
            <person name="Bork P."/>
            <person name="Brey P.T."/>
            <person name="Venter J.C."/>
            <person name="Weissenbach J."/>
            <person name="Kafatos F.C."/>
            <person name="Collins F.H."/>
            <person name="Hoffman S.L."/>
        </authorList>
    </citation>
    <scope>NUCLEOTIDE SEQUENCE [LARGE SCALE GENOMIC DNA]</scope>
    <source>
        <strain evidence="6">PEST</strain>
    </source>
</reference>
<dbReference type="GO" id="GO:0000339">
    <property type="term" value="F:RNA cap binding"/>
    <property type="evidence" value="ECO:0007669"/>
    <property type="project" value="InterPro"/>
</dbReference>
<evidence type="ECO:0000256" key="1">
    <source>
        <dbReference type="ARBA" id="ARBA00022884"/>
    </source>
</evidence>
<feature type="compositionally biased region" description="Polar residues" evidence="4">
    <location>
        <begin position="991"/>
        <end position="1001"/>
    </location>
</feature>
<gene>
    <name evidence="6" type="ORF">AgaP_AGAP005291</name>
</gene>
<evidence type="ECO:0000256" key="4">
    <source>
        <dbReference type="SAM" id="MobiDB-lite"/>
    </source>
</evidence>
<dbReference type="SUPFAM" id="SSF46785">
    <property type="entry name" value="Winged helix' DNA-binding domain"/>
    <property type="match status" value="1"/>
</dbReference>
<feature type="compositionally biased region" description="Low complexity" evidence="4">
    <location>
        <begin position="1014"/>
        <end position="1033"/>
    </location>
</feature>
<keyword evidence="1 3" id="KW-0694">RNA-binding</keyword>
<dbReference type="AlphaFoldDB" id="Q7QI55"/>
<dbReference type="VEuPathDB" id="VectorBase:AGAMI1_000749"/>
<proteinExistence type="predicted"/>
<feature type="region of interest" description="Disordered" evidence="4">
    <location>
        <begin position="280"/>
        <end position="420"/>
    </location>
</feature>
<feature type="compositionally biased region" description="Polar residues" evidence="4">
    <location>
        <begin position="909"/>
        <end position="919"/>
    </location>
</feature>
<feature type="compositionally biased region" description="Gly residues" evidence="4">
    <location>
        <begin position="865"/>
        <end position="875"/>
    </location>
</feature>
<dbReference type="GO" id="GO:0008187">
    <property type="term" value="F:poly-pyrimidine tract binding"/>
    <property type="evidence" value="ECO:0007669"/>
    <property type="project" value="UniProtKB-ARBA"/>
</dbReference>
<reference evidence="6" key="2">
    <citation type="submission" date="2002-03" db="EMBL/GenBank/DDBJ databases">
        <authorList>
            <consortium name="The Anopheles Genome Sequencing Consortium"/>
        </authorList>
    </citation>
    <scope>NUCLEOTIDE SEQUENCE</scope>
    <source>
        <strain evidence="6">PEST</strain>
    </source>
</reference>
<dbReference type="PROSITE" id="PS50961">
    <property type="entry name" value="HTH_LA"/>
    <property type="match status" value="1"/>
</dbReference>
<dbReference type="Pfam" id="PF21071">
    <property type="entry name" value="LARP1_HEAT"/>
    <property type="match status" value="1"/>
</dbReference>
<feature type="region of interest" description="Disordered" evidence="4">
    <location>
        <begin position="125"/>
        <end position="166"/>
    </location>
</feature>
<evidence type="ECO:0000256" key="2">
    <source>
        <dbReference type="ARBA" id="ARBA00072183"/>
    </source>
</evidence>
<comment type="caution">
    <text evidence="6">The sequence shown here is derived from an EMBL/GenBank/DDBJ whole genome shotgun (WGS) entry which is preliminary data.</text>
</comment>
<feature type="compositionally biased region" description="Polar residues" evidence="4">
    <location>
        <begin position="125"/>
        <end position="147"/>
    </location>
</feature>
<evidence type="ECO:0000259" key="5">
    <source>
        <dbReference type="PROSITE" id="PS50961"/>
    </source>
</evidence>
<dbReference type="InterPro" id="IPR045180">
    <property type="entry name" value="La_dom_prot"/>
</dbReference>
<feature type="compositionally biased region" description="Low complexity" evidence="4">
    <location>
        <begin position="365"/>
        <end position="379"/>
    </location>
</feature>
<dbReference type="PANTHER" id="PTHR22792:SF132">
    <property type="entry name" value="LA-RELATED PROTEIN 1"/>
    <property type="match status" value="1"/>
</dbReference>
<feature type="compositionally biased region" description="Polar residues" evidence="4">
    <location>
        <begin position="934"/>
        <end position="978"/>
    </location>
</feature>
<feature type="compositionally biased region" description="Polar residues" evidence="4">
    <location>
        <begin position="351"/>
        <end position="362"/>
    </location>
</feature>
<feature type="compositionally biased region" description="Low complexity" evidence="4">
    <location>
        <begin position="531"/>
        <end position="549"/>
    </location>
</feature>
<sequence>MPYLSTFYYNGAPLIGMDQLSIKECIKKQIEYYFSEENLNRDFYLRRKMDPEGFLPVTLIASFHRVQALTDDIDIITEAIKESEKLELIEDYKVRTRVNPTMWPIDHSVTIVNGAMNFGVTFADQQQQQDRTSALPSQTVQGEQQAPDTKPAGQEQQQQGAAATAAAVPAPTSVPVAGDGADVAAVPQLQVASKILSSIPPPPLPRNIRNPVSKASKTVPLLIPCVNVAPMVKPCSVKEVAQKTNAAPAAQPPPAESGKSAEENLNPDVPEFVPAAAQVENKPPKSKANEKKQPNPPPAAAGGGKKGKAAQQHGSGSEGGKEGKTVKAASMEQLAKQSSSQQAKPQQGGSNTTTQQLKQDNLGTAPAAAAAAGANAASTAEEREELDFQFDEELDIPRSCGGRVNHFTDNWSEDDDESDYEIPDTEINKLLIVTQITNRLPKHDGYDRTGDFTTRTKITQDLERIINDGLYNYEEDLLTSKSDGRRGGGYHGYRTVNLISQEEYDKLVTKPTKLATLEVASPQPSAPLAPPSVTIASPPAASSPPSSAALNDSSMVDDQSLLDVSGLNVSTASTTTGNRHKARFYAVNKDEFVDPITPRKRKTRHLNNPPVESHVGWVLDAVEHRPRTTSIGSSAGTSPTASSYGSLPHSLPVFQHPSHALLKENGFTQQVYHKYHSRCLKERKRMGPGQSQEMNTLFRFWSFFLRENFNKNMYNEFRQLAIEDAAEGFRYGLECLFRFYSYGLEKKFRAQLYEDFQHETVSDYENGQLYGLEKFWAFQKYYKNASKLTVNPKLKEYLDKFNSIEDFRVLEPQINEMLEGVGTLKPCQTKRRPRSVSESEGVAVVVGSAPGPSHAGSHAYQAGGSRRGGSSGSGAGSSSHSNTGHYTSRNRCDSTGNRPVEVSNRLRTRTGSFGDSTQVMRRRSGSAGNRVVRTFNNPSSSHRSLAFLTRSNMQQPSTSGNVGSNSNISKHQQQTSQYAAGAHKAKPYKTPAQSSNSSGGDNTAGPAPDGAMPSSSNSSSNNNSKPNESNVHN</sequence>
<feature type="compositionally biased region" description="Low complexity" evidence="4">
    <location>
        <begin position="333"/>
        <end position="350"/>
    </location>
</feature>
<reference evidence="6" key="4">
    <citation type="journal article" date="2007" name="Genome Biol.">
        <title>Update of the Anopheles gambiae PEST genome assembly.</title>
        <authorList>
            <person name="Sharakhova M.V."/>
            <person name="Hammond M.P."/>
            <person name="Lobo N.F."/>
            <person name="Krzywinski J."/>
            <person name="Unger M.F."/>
            <person name="Hillenmeyer M.E."/>
            <person name="Bruggner R.V."/>
            <person name="Birney E."/>
            <person name="Collins F.H."/>
        </authorList>
    </citation>
    <scope>NUCLEOTIDE SEQUENCE</scope>
    <source>
        <strain evidence="6">PEST</strain>
    </source>
</reference>
<organism evidence="6">
    <name type="scientific">Anopheles gambiae</name>
    <name type="common">African malaria mosquito</name>
    <dbReference type="NCBI Taxonomy" id="7165"/>
    <lineage>
        <taxon>Eukaryota</taxon>
        <taxon>Metazoa</taxon>
        <taxon>Ecdysozoa</taxon>
        <taxon>Arthropoda</taxon>
        <taxon>Hexapoda</taxon>
        <taxon>Insecta</taxon>
        <taxon>Pterygota</taxon>
        <taxon>Neoptera</taxon>
        <taxon>Endopterygota</taxon>
        <taxon>Diptera</taxon>
        <taxon>Nematocera</taxon>
        <taxon>Culicoidea</taxon>
        <taxon>Culicidae</taxon>
        <taxon>Anophelinae</taxon>
        <taxon>Anopheles</taxon>
    </lineage>
</organism>
<evidence type="ECO:0000313" key="6">
    <source>
        <dbReference type="EMBL" id="EAA04823.4"/>
    </source>
</evidence>
<feature type="domain" description="HTH La-type RNA-binding" evidence="5">
    <location>
        <begin position="16"/>
        <end position="107"/>
    </location>
</feature>
<protein>
    <recommendedName>
        <fullName evidence="2">La-related protein 1</fullName>
    </recommendedName>
</protein>
<dbReference type="InterPro" id="IPR006607">
    <property type="entry name" value="DM15"/>
</dbReference>
<evidence type="ECO:0000256" key="3">
    <source>
        <dbReference type="PROSITE-ProRule" id="PRU00332"/>
    </source>
</evidence>
<dbReference type="GO" id="GO:0048255">
    <property type="term" value="P:mRNA stabilization"/>
    <property type="evidence" value="ECO:0007669"/>
    <property type="project" value="InterPro"/>
</dbReference>
<dbReference type="InterPro" id="IPR036388">
    <property type="entry name" value="WH-like_DNA-bd_sf"/>
</dbReference>
<feature type="region of interest" description="Disordered" evidence="4">
    <location>
        <begin position="245"/>
        <end position="267"/>
    </location>
</feature>
<dbReference type="HOGENOM" id="CLU_003957_0_0_1"/>
<feature type="compositionally biased region" description="Acidic residues" evidence="4">
    <location>
        <begin position="411"/>
        <end position="420"/>
    </location>
</feature>
<feature type="compositionally biased region" description="Polar residues" evidence="4">
    <location>
        <begin position="880"/>
        <end position="897"/>
    </location>
</feature>
<feature type="compositionally biased region" description="Acidic residues" evidence="4">
    <location>
        <begin position="382"/>
        <end position="394"/>
    </location>
</feature>
<reference evidence="6" key="5">
    <citation type="submission" date="2011-05" db="EMBL/GenBank/DDBJ databases">
        <authorList>
            <consortium name="VectorBase"/>
        </authorList>
    </citation>
    <scope>NUCLEOTIDE SEQUENCE</scope>
    <source>
        <strain evidence="6">PEST</strain>
    </source>
</reference>
<name>Q7QI55_ANOGA</name>
<dbReference type="GO" id="GO:0005737">
    <property type="term" value="C:cytoplasm"/>
    <property type="evidence" value="ECO:0007669"/>
    <property type="project" value="UniProtKB-ARBA"/>
</dbReference>
<dbReference type="Pfam" id="PF05383">
    <property type="entry name" value="La"/>
    <property type="match status" value="1"/>
</dbReference>
<feature type="region of interest" description="Disordered" evidence="4">
    <location>
        <begin position="846"/>
        <end position="1033"/>
    </location>
</feature>
<dbReference type="SMART" id="SM00715">
    <property type="entry name" value="LA"/>
    <property type="match status" value="1"/>
</dbReference>
<accession>Q7QI55</accession>
<reference evidence="6" key="3">
    <citation type="journal article" date="2004" name="Trends Parasitol.">
        <title>The Anopheles gambiae genome: an update.</title>
        <authorList>
            <person name="Mongin E."/>
            <person name="Louis C."/>
            <person name="Holt R.A."/>
            <person name="Birney E."/>
            <person name="Collins F.H."/>
        </authorList>
    </citation>
    <scope>NUCLEOTIDE SEQUENCE</scope>
    <source>
        <strain evidence="6">PEST</strain>
    </source>
</reference>
<feature type="compositionally biased region" description="Low complexity" evidence="4">
    <location>
        <begin position="152"/>
        <end position="166"/>
    </location>
</feature>
<dbReference type="SMART" id="SM00684">
    <property type="entry name" value="DM15"/>
    <property type="match status" value="3"/>
</dbReference>
<dbReference type="EMBL" id="AAAB01008810">
    <property type="protein sequence ID" value="EAA04823.4"/>
    <property type="molecule type" value="Genomic_DNA"/>
</dbReference>
<dbReference type="InterPro" id="IPR006630">
    <property type="entry name" value="La_HTH"/>
</dbReference>
<dbReference type="Gene3D" id="1.10.10.10">
    <property type="entry name" value="Winged helix-like DNA-binding domain superfamily/Winged helix DNA-binding domain"/>
    <property type="match status" value="1"/>
</dbReference>
<feature type="region of interest" description="Disordered" evidence="4">
    <location>
        <begin position="521"/>
        <end position="552"/>
    </location>
</feature>
<dbReference type="VEuPathDB" id="VectorBase:AGAP005291"/>
<dbReference type="InterPro" id="IPR036390">
    <property type="entry name" value="WH_DNA-bd_sf"/>
</dbReference>